<proteinExistence type="predicted"/>
<evidence type="ECO:0000313" key="3">
    <source>
        <dbReference type="Proteomes" id="UP000789759"/>
    </source>
</evidence>
<evidence type="ECO:0000313" key="2">
    <source>
        <dbReference type="EMBL" id="CAG8564136.1"/>
    </source>
</evidence>
<feature type="compositionally biased region" description="Polar residues" evidence="1">
    <location>
        <begin position="255"/>
        <end position="270"/>
    </location>
</feature>
<feature type="non-terminal residue" evidence="2">
    <location>
        <position position="1"/>
    </location>
</feature>
<dbReference type="AlphaFoldDB" id="A0A9N9BF79"/>
<organism evidence="2 3">
    <name type="scientific">Cetraspora pellucida</name>
    <dbReference type="NCBI Taxonomy" id="1433469"/>
    <lineage>
        <taxon>Eukaryota</taxon>
        <taxon>Fungi</taxon>
        <taxon>Fungi incertae sedis</taxon>
        <taxon>Mucoromycota</taxon>
        <taxon>Glomeromycotina</taxon>
        <taxon>Glomeromycetes</taxon>
        <taxon>Diversisporales</taxon>
        <taxon>Gigasporaceae</taxon>
        <taxon>Cetraspora</taxon>
    </lineage>
</organism>
<protein>
    <submittedName>
        <fullName evidence="2">14707_t:CDS:1</fullName>
    </submittedName>
</protein>
<reference evidence="2" key="1">
    <citation type="submission" date="2021-06" db="EMBL/GenBank/DDBJ databases">
        <authorList>
            <person name="Kallberg Y."/>
            <person name="Tangrot J."/>
            <person name="Rosling A."/>
        </authorList>
    </citation>
    <scope>NUCLEOTIDE SEQUENCE</scope>
    <source>
        <strain evidence="2">FL966</strain>
    </source>
</reference>
<dbReference type="EMBL" id="CAJVQA010003028">
    <property type="protein sequence ID" value="CAG8564136.1"/>
    <property type="molecule type" value="Genomic_DNA"/>
</dbReference>
<sequence>ELISVKDDNRRSNQEVIKRYYNFGQNHMKCLEYHKKFHKKQVAKILANNEIRSQLPKEINLLEFFTQEELCRVFSNPFVKYLKPKLKNLPENAEQVSNDIAICANVGKNYCLIHVSAPLSLPEILQDEYTASIVLRAMKESPFPDDPALIIQWDDRGFNDVPTVPGCRNGVPGQTKAAIIAHLVANCAVDAYGLNLVFMFRNSDALSQCEHTIPAWHTDKEAMTHCKTNDSVTTNITSVTSEQMPQSGAPKELENTPNSDIYQPTSMKPK</sequence>
<name>A0A9N9BF79_9GLOM</name>
<dbReference type="Proteomes" id="UP000789759">
    <property type="component" value="Unassembled WGS sequence"/>
</dbReference>
<evidence type="ECO:0000256" key="1">
    <source>
        <dbReference type="SAM" id="MobiDB-lite"/>
    </source>
</evidence>
<accession>A0A9N9BF79</accession>
<gene>
    <name evidence="2" type="ORF">CPELLU_LOCUS5343</name>
</gene>
<keyword evidence="3" id="KW-1185">Reference proteome</keyword>
<dbReference type="OrthoDB" id="2436378at2759"/>
<feature type="region of interest" description="Disordered" evidence="1">
    <location>
        <begin position="240"/>
        <end position="270"/>
    </location>
</feature>
<comment type="caution">
    <text evidence="2">The sequence shown here is derived from an EMBL/GenBank/DDBJ whole genome shotgun (WGS) entry which is preliminary data.</text>
</comment>